<protein>
    <submittedName>
        <fullName evidence="1">Myosin type-2 heavy chain 1</fullName>
    </submittedName>
</protein>
<sequence>QNFNHHVFKLEQEEYKREQLKNWTFIGFQDNQPCIDLIEGRMGILALLDEESRLEQGSDRTFTEKLYRQFELAAPSGGSAIPSPTAATAASCEIANYFRKPRFSNTAFTVKHYAHDVTYEGDGFLEKNKDTVPDEILDLLCSSSFELVASLAAGTSTNANATAVPSAASALSGASPRPMAGVVAAGIANLESGRNSPVVRPASPALGPSARGRNGNGLQRRQAPTLAGVFKRSLTGLMVTLAETEMHYIRCIKPNEAKKAWEFQAPMVLSQLRSCGVIETIRISKAGYPSRVPIRTFNERYTVLLDLPPGSLAVLGGPKSGDVPDAREQALCKRILTTCVIDEAQFQIGLTKVFFRAGQWAIMEKKRSALFERSAMVIQRFCRGSLIRRSYREMNAAATKIQRWYRKHLFTTQVENFRRRHAVRVIERCWIELCQHRQFVKEAQNAQRIQALCRGFLTRKRFSRMVEMHHMEETARLRDEAERARQAVDKERMRAEQARRGADNEMIRASTQAARSKAQMAAAEQVYVHRGAGCNSGVTHGLLAGINLDDEPEDPASHDEYMAHVPVGLRSNSDFTKEPFARLTIDTQQLPRNLPSQPTSPTALGSYADMRRISTQSNEATRRRTAEARASLIAAATAGRNAEAELVRQQPSNGSNYSMYSSTACSPSYNGAQQRNAFGFQDSANISQQLQQIPESMSPHVSKHRHQDSLTVGDDIFSIINEMSPVSDSRYGEVASRLQGQREPIKPTHPPSRYPASISPPPTVDYSVPPNSNGSENKHANVQGYRRSVIVSNDSQNLIQQQQRDVSSHPDGMPVTPRSRAASRLAEQSQNRRSWLMDALKSSHNSPTAFVAAATIATVVVVDHDEGMTPPASSTHESPASAAEDATPGSFRRKNIPVIRELSSQRNSQILTPQQQEQQEVALTAALGLLKKRESRESLKKATALVSGDIGGRHTAARARAWASKTKDRMFSAFSGSERSLKGSHSSTKSIASIKGSAESNRSFDDSDYVDPLEPPTRLRYHHQTQSATNVMVTPSNNPSMLYQMANQSGRPPTAGSLKQ</sequence>
<evidence type="ECO:0000313" key="1">
    <source>
        <dbReference type="EMBL" id="KAJ1893074.1"/>
    </source>
</evidence>
<proteinExistence type="predicted"/>
<accession>A0ACC1ILE3</accession>
<feature type="non-terminal residue" evidence="1">
    <location>
        <position position="1"/>
    </location>
</feature>
<reference evidence="1" key="1">
    <citation type="submission" date="2022-07" db="EMBL/GenBank/DDBJ databases">
        <title>Phylogenomic reconstructions and comparative analyses of Kickxellomycotina fungi.</title>
        <authorList>
            <person name="Reynolds N.K."/>
            <person name="Stajich J.E."/>
            <person name="Barry K."/>
            <person name="Grigoriev I.V."/>
            <person name="Crous P."/>
            <person name="Smith M.E."/>
        </authorList>
    </citation>
    <scope>NUCLEOTIDE SEQUENCE</scope>
    <source>
        <strain evidence="1">Benny 63K</strain>
    </source>
</reference>
<keyword evidence="2" id="KW-1185">Reference proteome</keyword>
<organism evidence="1 2">
    <name type="scientific">Kickxella alabastrina</name>
    <dbReference type="NCBI Taxonomy" id="61397"/>
    <lineage>
        <taxon>Eukaryota</taxon>
        <taxon>Fungi</taxon>
        <taxon>Fungi incertae sedis</taxon>
        <taxon>Zoopagomycota</taxon>
        <taxon>Kickxellomycotina</taxon>
        <taxon>Kickxellomycetes</taxon>
        <taxon>Kickxellales</taxon>
        <taxon>Kickxellaceae</taxon>
        <taxon>Kickxella</taxon>
    </lineage>
</organism>
<dbReference type="Proteomes" id="UP001150581">
    <property type="component" value="Unassembled WGS sequence"/>
</dbReference>
<gene>
    <name evidence="1" type="primary">MYO2_3</name>
    <name evidence="1" type="ORF">LPJ66_005972</name>
</gene>
<dbReference type="EMBL" id="JANBPG010000889">
    <property type="protein sequence ID" value="KAJ1893074.1"/>
    <property type="molecule type" value="Genomic_DNA"/>
</dbReference>
<comment type="caution">
    <text evidence="1">The sequence shown here is derived from an EMBL/GenBank/DDBJ whole genome shotgun (WGS) entry which is preliminary data.</text>
</comment>
<evidence type="ECO:0000313" key="2">
    <source>
        <dbReference type="Proteomes" id="UP001150581"/>
    </source>
</evidence>
<name>A0ACC1ILE3_9FUNG</name>